<organism evidence="1 2">
    <name type="scientific">Nocardia aurantiaca</name>
    <dbReference type="NCBI Taxonomy" id="2675850"/>
    <lineage>
        <taxon>Bacteria</taxon>
        <taxon>Bacillati</taxon>
        <taxon>Actinomycetota</taxon>
        <taxon>Actinomycetes</taxon>
        <taxon>Mycobacteriales</taxon>
        <taxon>Nocardiaceae</taxon>
        <taxon>Nocardia</taxon>
    </lineage>
</organism>
<protein>
    <submittedName>
        <fullName evidence="1">Uncharacterized protein</fullName>
    </submittedName>
</protein>
<sequence length="242" mass="26100">MSAPQAASTMIEGRVVHEVNNALKITFSAGPGDRLATGVQGAGNSLGAKAAILLGFKTGGAGKHRITYADGSVVWVESKDAAPTVLSRGDGTVLGTVQRADTSTAVGSTAGTLFHFVPDPEEARTPELFRLVLLDRMGVQVGRLDVVRKVGGWTSRRFVDDLHNEPFWWDQAGQPLPVPILGTRLWVKHPLDPVERDVLLGVCVDIGLGLRPYIAVMKEETGFRNSRLFARESRKPGLSRRP</sequence>
<evidence type="ECO:0000313" key="2">
    <source>
        <dbReference type="Proteomes" id="UP000432464"/>
    </source>
</evidence>
<dbReference type="EMBL" id="WMBB01000005">
    <property type="protein sequence ID" value="MTE13589.1"/>
    <property type="molecule type" value="Genomic_DNA"/>
</dbReference>
<reference evidence="1 2" key="1">
    <citation type="submission" date="2019-11" db="EMBL/GenBank/DDBJ databases">
        <title>Nocardia sp. nov. CT2-14 isolated from soil.</title>
        <authorList>
            <person name="Kanchanasin P."/>
            <person name="Tanasupawat S."/>
            <person name="Yuki M."/>
            <person name="Kudo T."/>
        </authorList>
    </citation>
    <scope>NUCLEOTIDE SEQUENCE [LARGE SCALE GENOMIC DNA]</scope>
    <source>
        <strain evidence="1 2">CT2-14</strain>
    </source>
</reference>
<dbReference type="AlphaFoldDB" id="A0A6I3L164"/>
<comment type="caution">
    <text evidence="1">The sequence shown here is derived from an EMBL/GenBank/DDBJ whole genome shotgun (WGS) entry which is preliminary data.</text>
</comment>
<name>A0A6I3L164_9NOCA</name>
<gene>
    <name evidence="1" type="ORF">GLP40_12505</name>
</gene>
<keyword evidence="2" id="KW-1185">Reference proteome</keyword>
<evidence type="ECO:0000313" key="1">
    <source>
        <dbReference type="EMBL" id="MTE13589.1"/>
    </source>
</evidence>
<proteinExistence type="predicted"/>
<accession>A0A6I3L164</accession>
<dbReference type="Proteomes" id="UP000432464">
    <property type="component" value="Unassembled WGS sequence"/>
</dbReference>
<dbReference type="RefSeq" id="WP_154788028.1">
    <property type="nucleotide sequence ID" value="NZ_WMBB01000005.1"/>
</dbReference>